<dbReference type="InterPro" id="IPR015500">
    <property type="entry name" value="Peptidase_S8_subtilisin-rel"/>
</dbReference>
<keyword evidence="3 8" id="KW-0645">Protease</keyword>
<evidence type="ECO:0000256" key="4">
    <source>
        <dbReference type="ARBA" id="ARBA00022729"/>
    </source>
</evidence>
<dbReference type="InterPro" id="IPR034187">
    <property type="entry name" value="Peptidases_S8_5"/>
</dbReference>
<name>A0A1B7XWB9_COLHI</name>
<dbReference type="PROSITE" id="PS00138">
    <property type="entry name" value="SUBTILASE_SER"/>
    <property type="match status" value="1"/>
</dbReference>
<dbReference type="InterPro" id="IPR023827">
    <property type="entry name" value="Peptidase_S8_Asp-AS"/>
</dbReference>
<dbReference type="InterPro" id="IPR023828">
    <property type="entry name" value="Peptidase_S8_Ser-AS"/>
</dbReference>
<evidence type="ECO:0000256" key="5">
    <source>
        <dbReference type="ARBA" id="ARBA00022801"/>
    </source>
</evidence>
<evidence type="ECO:0000256" key="7">
    <source>
        <dbReference type="PIRSR" id="PIRSR615500-1"/>
    </source>
</evidence>
<evidence type="ECO:0000313" key="15">
    <source>
        <dbReference type="Proteomes" id="UP000092177"/>
    </source>
</evidence>
<keyword evidence="5 8" id="KW-0378">Hydrolase</keyword>
<evidence type="ECO:0000256" key="1">
    <source>
        <dbReference type="ARBA" id="ARBA00011073"/>
    </source>
</evidence>
<gene>
    <name evidence="14" type="ORF">CH63R_13178</name>
</gene>
<dbReference type="InterPro" id="IPR000209">
    <property type="entry name" value="Peptidase_S8/S53_dom"/>
</dbReference>
<accession>A0A1B7XWB9</accession>
<dbReference type="Proteomes" id="UP000092177">
    <property type="component" value="Chromosome 9"/>
</dbReference>
<evidence type="ECO:0000256" key="2">
    <source>
        <dbReference type="ARBA" id="ARBA00022512"/>
    </source>
</evidence>
<proteinExistence type="inferred from homology"/>
<evidence type="ECO:0000256" key="10">
    <source>
        <dbReference type="SAM" id="SignalP"/>
    </source>
</evidence>
<dbReference type="PRINTS" id="PR00723">
    <property type="entry name" value="SUBTILISIN"/>
</dbReference>
<dbReference type="InterPro" id="IPR036852">
    <property type="entry name" value="Peptidase_S8/S53_dom_sf"/>
</dbReference>
<keyword evidence="2" id="KW-0134">Cell wall</keyword>
<evidence type="ECO:0000259" key="12">
    <source>
        <dbReference type="Pfam" id="PF02225"/>
    </source>
</evidence>
<feature type="active site" description="Charge relay system" evidence="7 8">
    <location>
        <position position="172"/>
    </location>
</feature>
<evidence type="ECO:0000259" key="11">
    <source>
        <dbReference type="Pfam" id="PF00082"/>
    </source>
</evidence>
<evidence type="ECO:0000259" key="13">
    <source>
        <dbReference type="Pfam" id="PF06280"/>
    </source>
</evidence>
<dbReference type="CDD" id="cd07489">
    <property type="entry name" value="Peptidases_S8_5"/>
    <property type="match status" value="1"/>
</dbReference>
<organism evidence="14 15">
    <name type="scientific">Colletotrichum higginsianum (strain IMI 349063)</name>
    <name type="common">Crucifer anthracnose fungus</name>
    <dbReference type="NCBI Taxonomy" id="759273"/>
    <lineage>
        <taxon>Eukaryota</taxon>
        <taxon>Fungi</taxon>
        <taxon>Dikarya</taxon>
        <taxon>Ascomycota</taxon>
        <taxon>Pezizomycotina</taxon>
        <taxon>Sordariomycetes</taxon>
        <taxon>Hypocreomycetidae</taxon>
        <taxon>Glomerellales</taxon>
        <taxon>Glomerellaceae</taxon>
        <taxon>Colletotrichum</taxon>
        <taxon>Colletotrichum destructivum species complex</taxon>
    </lineage>
</organism>
<dbReference type="GO" id="GO:0004252">
    <property type="term" value="F:serine-type endopeptidase activity"/>
    <property type="evidence" value="ECO:0007669"/>
    <property type="project" value="UniProtKB-UniRule"/>
</dbReference>
<dbReference type="KEGG" id="chig:CH63R_13178"/>
<dbReference type="Gene3D" id="3.50.30.30">
    <property type="match status" value="1"/>
</dbReference>
<sequence>MRPGTTLAALLGAAGAAEALHQFAPRSRSAKEAGPGDTAPKRYIVEYKSRVHVARVAARIAARSAGGLRGLRVVKEFDSDIFPGVTVECERETESECSPGSVQRALDSHGDGEAVVASVYKAQILQILPTVEGESFSDDAAAVNYSVHGLTGVEKLHEDGILGEGATVAIVDSGVQYTHPALGGGLGPEYTVTGGYDLVGDAWPNVPAQPDSDPMDQYGHGTHVAGIIAGKSDKFVGVAPKAKLLSFKIFGSTGYSNEETVIEGFLKAFDSGADIISASVGEGSGFTTNALAVVASRIVDKGVVVAFASGNSGEDGPFQMANGASGESVLTVAASDPGVFPAQAFTADFNLNGTSNKTQIAYVPGSGFFPNTIVDWPITPISLNASIENDACQPLPKDTPRLNETIVLVRLGGCTTTDKHNNVAALGAQLVLFYNDGEIYKSPVSSGRVGLTGAVEAAAGEAIVKTILAGGTVKASFDVDTEHYVGIRNAGGGRPASYSSWGSTFDLALKPDVAAPGTRILSTYPTDGYRVLSGTSMATPYISGIAALWVGRFGGRAAHKDDPEWARRLIARITTTARAVPWADWSTSATDYGFWAPTTQVGGGFVDAGRVLGYTTELGFDGRKFELNDTAHFTGTHAVDLTNRGDEAVTYTFSLQDAGGYEAYKPSTPGEVRSFVPGINLYAETVPIKLTPEVLLPQEITVAPGETTSVEFSFSVPEGANQKALPVYSGKVLISGSNGEELGIPYFGVACDLRETIENIWAYGWNYPFLMSGVTDTRIEQKSKHQGPTSSRIITSFTFNLTRDARDFPRLNTMLVWGTTEFRWDVFSGNYTEAQWSYPPVAGQKGFVGSATSWNGTADFSSFDPSQDNEDDIFSFPLYSQSRGTPKLYNWLGRFADGSRVQPGSYKFRIAALRPFGLPEVSGDWDIWETPSITVLPLDK</sequence>
<dbReference type="Pfam" id="PF02225">
    <property type="entry name" value="PA"/>
    <property type="match status" value="1"/>
</dbReference>
<evidence type="ECO:0000256" key="6">
    <source>
        <dbReference type="ARBA" id="ARBA00022825"/>
    </source>
</evidence>
<keyword evidence="15" id="KW-1185">Reference proteome</keyword>
<dbReference type="GeneID" id="28872259"/>
<feature type="domain" description="Peptidase S8/S53" evidence="11">
    <location>
        <begin position="163"/>
        <end position="577"/>
    </location>
</feature>
<evidence type="ECO:0000313" key="14">
    <source>
        <dbReference type="EMBL" id="OBR04051.1"/>
    </source>
</evidence>
<dbReference type="InterPro" id="IPR050131">
    <property type="entry name" value="Peptidase_S8_subtilisin-like"/>
</dbReference>
<reference evidence="15" key="1">
    <citation type="journal article" date="2017" name="BMC Genomics">
        <title>Gapless genome assembly of Colletotrichum higginsianum reveals chromosome structure and association of transposable elements with secondary metabolite gene clusters.</title>
        <authorList>
            <person name="Dallery J.-F."/>
            <person name="Lapalu N."/>
            <person name="Zampounis A."/>
            <person name="Pigne S."/>
            <person name="Luyten I."/>
            <person name="Amselem J."/>
            <person name="Wittenberg A.H.J."/>
            <person name="Zhou S."/>
            <person name="de Queiroz M.V."/>
            <person name="Robin G.P."/>
            <person name="Auger A."/>
            <person name="Hainaut M."/>
            <person name="Henrissat B."/>
            <person name="Kim K.-T."/>
            <person name="Lee Y.-H."/>
            <person name="Lespinet O."/>
            <person name="Schwartz D.C."/>
            <person name="Thon M.R."/>
            <person name="O'Connell R.J."/>
        </authorList>
    </citation>
    <scope>NUCLEOTIDE SEQUENCE [LARGE SCALE GENOMIC DNA]</scope>
    <source>
        <strain evidence="15">IMI 349063</strain>
    </source>
</reference>
<comment type="similarity">
    <text evidence="1 8 9">Belongs to the peptidase S8 family.</text>
</comment>
<dbReference type="Pfam" id="PF00082">
    <property type="entry name" value="Peptidase_S8"/>
    <property type="match status" value="1"/>
</dbReference>
<feature type="chain" id="PRO_5008601128" evidence="10">
    <location>
        <begin position="20"/>
        <end position="940"/>
    </location>
</feature>
<evidence type="ECO:0000256" key="9">
    <source>
        <dbReference type="RuleBase" id="RU003355"/>
    </source>
</evidence>
<dbReference type="InterPro" id="IPR022398">
    <property type="entry name" value="Peptidase_S8_His-AS"/>
</dbReference>
<feature type="active site" description="Charge relay system" evidence="7 8">
    <location>
        <position position="536"/>
    </location>
</feature>
<dbReference type="Pfam" id="PF06280">
    <property type="entry name" value="fn3_5"/>
    <property type="match status" value="1"/>
</dbReference>
<dbReference type="PANTHER" id="PTHR43806:SF66">
    <property type="entry name" value="SERIN ENDOPEPTIDASE"/>
    <property type="match status" value="1"/>
</dbReference>
<dbReference type="Gene3D" id="3.40.50.200">
    <property type="entry name" value="Peptidase S8/S53 domain"/>
    <property type="match status" value="1"/>
</dbReference>
<dbReference type="InterPro" id="IPR010435">
    <property type="entry name" value="C5a/SBT2-like_Fn3"/>
</dbReference>
<keyword evidence="2" id="KW-0964">Secreted</keyword>
<keyword evidence="6 8" id="KW-0720">Serine protease</keyword>
<dbReference type="VEuPathDB" id="FungiDB:CH63R_13178"/>
<feature type="signal peptide" evidence="10">
    <location>
        <begin position="1"/>
        <end position="19"/>
    </location>
</feature>
<dbReference type="AlphaFoldDB" id="A0A1B7XWB9"/>
<feature type="active site" description="Charge relay system" evidence="7 8">
    <location>
        <position position="220"/>
    </location>
</feature>
<dbReference type="PROSITE" id="PS51892">
    <property type="entry name" value="SUBTILASE"/>
    <property type="match status" value="1"/>
</dbReference>
<dbReference type="RefSeq" id="XP_018152569.1">
    <property type="nucleotide sequence ID" value="XM_018308152.1"/>
</dbReference>
<comment type="caution">
    <text evidence="14">The sequence shown here is derived from an EMBL/GenBank/DDBJ whole genome shotgun (WGS) entry which is preliminary data.</text>
</comment>
<dbReference type="PROSITE" id="PS00137">
    <property type="entry name" value="SUBTILASE_HIS"/>
    <property type="match status" value="1"/>
</dbReference>
<dbReference type="PROSITE" id="PS00136">
    <property type="entry name" value="SUBTILASE_ASP"/>
    <property type="match status" value="1"/>
</dbReference>
<dbReference type="InterPro" id="IPR003137">
    <property type="entry name" value="PA_domain"/>
</dbReference>
<dbReference type="SUPFAM" id="SSF52743">
    <property type="entry name" value="Subtilisin-like"/>
    <property type="match status" value="1"/>
</dbReference>
<dbReference type="PANTHER" id="PTHR43806">
    <property type="entry name" value="PEPTIDASE S8"/>
    <property type="match status" value="1"/>
</dbReference>
<dbReference type="GO" id="GO:0006508">
    <property type="term" value="P:proteolysis"/>
    <property type="evidence" value="ECO:0007669"/>
    <property type="project" value="UniProtKB-KW"/>
</dbReference>
<evidence type="ECO:0000256" key="3">
    <source>
        <dbReference type="ARBA" id="ARBA00022670"/>
    </source>
</evidence>
<evidence type="ECO:0000256" key="8">
    <source>
        <dbReference type="PROSITE-ProRule" id="PRU01240"/>
    </source>
</evidence>
<dbReference type="GO" id="GO:0016020">
    <property type="term" value="C:membrane"/>
    <property type="evidence" value="ECO:0007669"/>
    <property type="project" value="InterPro"/>
</dbReference>
<protein>
    <submittedName>
        <fullName evidence="14">Subtilase</fullName>
    </submittedName>
</protein>
<feature type="domain" description="C5a peptidase/Subtilisin-like protease SBT2-like Fn3-like" evidence="13">
    <location>
        <begin position="626"/>
        <end position="746"/>
    </location>
</feature>
<keyword evidence="4 10" id="KW-0732">Signal</keyword>
<dbReference type="OrthoDB" id="10256524at2759"/>
<feature type="domain" description="PA" evidence="12">
    <location>
        <begin position="388"/>
        <end position="439"/>
    </location>
</feature>
<dbReference type="EMBL" id="LTAN01000009">
    <property type="protein sequence ID" value="OBR04051.1"/>
    <property type="molecule type" value="Genomic_DNA"/>
</dbReference>